<accession>A0AAV0ELG5</accession>
<gene>
    <name evidence="1" type="ORF">CEPIT_LOCUS26431</name>
</gene>
<organism evidence="1 2">
    <name type="scientific">Cuscuta epithymum</name>
    <dbReference type="NCBI Taxonomy" id="186058"/>
    <lineage>
        <taxon>Eukaryota</taxon>
        <taxon>Viridiplantae</taxon>
        <taxon>Streptophyta</taxon>
        <taxon>Embryophyta</taxon>
        <taxon>Tracheophyta</taxon>
        <taxon>Spermatophyta</taxon>
        <taxon>Magnoliopsida</taxon>
        <taxon>eudicotyledons</taxon>
        <taxon>Gunneridae</taxon>
        <taxon>Pentapetalae</taxon>
        <taxon>asterids</taxon>
        <taxon>lamiids</taxon>
        <taxon>Solanales</taxon>
        <taxon>Convolvulaceae</taxon>
        <taxon>Cuscuteae</taxon>
        <taxon>Cuscuta</taxon>
        <taxon>Cuscuta subgen. Cuscuta</taxon>
    </lineage>
</organism>
<protein>
    <submittedName>
        <fullName evidence="1">Uncharacterized protein</fullName>
    </submittedName>
</protein>
<comment type="caution">
    <text evidence="1">The sequence shown here is derived from an EMBL/GenBank/DDBJ whole genome shotgun (WGS) entry which is preliminary data.</text>
</comment>
<evidence type="ECO:0000313" key="1">
    <source>
        <dbReference type="EMBL" id="CAH9125025.1"/>
    </source>
</evidence>
<dbReference type="Proteomes" id="UP001152523">
    <property type="component" value="Unassembled WGS sequence"/>
</dbReference>
<evidence type="ECO:0000313" key="2">
    <source>
        <dbReference type="Proteomes" id="UP001152523"/>
    </source>
</evidence>
<keyword evidence="2" id="KW-1185">Reference proteome</keyword>
<dbReference type="EMBL" id="CAMAPF010000935">
    <property type="protein sequence ID" value="CAH9125025.1"/>
    <property type="molecule type" value="Genomic_DNA"/>
</dbReference>
<sequence>MENNTPLKSSPKYLSKSDDNVLWLFLKDVKINDANEWKVDSGLPNTFVKTKMHLPSISLYIGDDEKLEYLADSNRKLTSGKTLSLNGVFHVAKIRTNLVWSK</sequence>
<dbReference type="AlphaFoldDB" id="A0AAV0ELG5"/>
<name>A0AAV0ELG5_9ASTE</name>
<reference evidence="1" key="1">
    <citation type="submission" date="2022-07" db="EMBL/GenBank/DDBJ databases">
        <authorList>
            <person name="Macas J."/>
            <person name="Novak P."/>
            <person name="Neumann P."/>
        </authorList>
    </citation>
    <scope>NUCLEOTIDE SEQUENCE</scope>
</reference>
<proteinExistence type="predicted"/>